<feature type="transmembrane region" description="Helical" evidence="1">
    <location>
        <begin position="20"/>
        <end position="41"/>
    </location>
</feature>
<dbReference type="Proteomes" id="UP000521943">
    <property type="component" value="Unassembled WGS sequence"/>
</dbReference>
<proteinExistence type="predicted"/>
<keyword evidence="3" id="KW-1185">Reference proteome</keyword>
<protein>
    <submittedName>
        <fullName evidence="2">Uncharacterized protein</fullName>
    </submittedName>
</protein>
<gene>
    <name evidence="2" type="ORF">DFP72DRAFT_941324</name>
</gene>
<organism evidence="2 3">
    <name type="scientific">Ephemerocybe angulata</name>
    <dbReference type="NCBI Taxonomy" id="980116"/>
    <lineage>
        <taxon>Eukaryota</taxon>
        <taxon>Fungi</taxon>
        <taxon>Dikarya</taxon>
        <taxon>Basidiomycota</taxon>
        <taxon>Agaricomycotina</taxon>
        <taxon>Agaricomycetes</taxon>
        <taxon>Agaricomycetidae</taxon>
        <taxon>Agaricales</taxon>
        <taxon>Agaricineae</taxon>
        <taxon>Psathyrellaceae</taxon>
        <taxon>Ephemerocybe</taxon>
    </lineage>
</organism>
<comment type="caution">
    <text evidence="2">The sequence shown here is derived from an EMBL/GenBank/DDBJ whole genome shotgun (WGS) entry which is preliminary data.</text>
</comment>
<keyword evidence="1" id="KW-0812">Transmembrane</keyword>
<keyword evidence="1" id="KW-0472">Membrane</keyword>
<name>A0A8H6H982_9AGAR</name>
<dbReference type="EMBL" id="JACGCI010000215">
    <property type="protein sequence ID" value="KAF6741822.1"/>
    <property type="molecule type" value="Genomic_DNA"/>
</dbReference>
<evidence type="ECO:0000313" key="3">
    <source>
        <dbReference type="Proteomes" id="UP000521943"/>
    </source>
</evidence>
<accession>A0A8H6H982</accession>
<evidence type="ECO:0000313" key="2">
    <source>
        <dbReference type="EMBL" id="KAF6741822.1"/>
    </source>
</evidence>
<dbReference type="AlphaFoldDB" id="A0A8H6H982"/>
<evidence type="ECO:0000256" key="1">
    <source>
        <dbReference type="SAM" id="Phobius"/>
    </source>
</evidence>
<reference evidence="2 3" key="1">
    <citation type="submission" date="2020-07" db="EMBL/GenBank/DDBJ databases">
        <title>Comparative genomics of pyrophilous fungi reveals a link between fire events and developmental genes.</title>
        <authorList>
            <consortium name="DOE Joint Genome Institute"/>
            <person name="Steindorff A.S."/>
            <person name="Carver A."/>
            <person name="Calhoun S."/>
            <person name="Stillman K."/>
            <person name="Liu H."/>
            <person name="Lipzen A."/>
            <person name="Pangilinan J."/>
            <person name="Labutti K."/>
            <person name="Bruns T.D."/>
            <person name="Grigoriev I.V."/>
        </authorList>
    </citation>
    <scope>NUCLEOTIDE SEQUENCE [LARGE SCALE GENOMIC DNA]</scope>
    <source>
        <strain evidence="2 3">CBS 144469</strain>
    </source>
</reference>
<keyword evidence="1" id="KW-1133">Transmembrane helix</keyword>
<sequence>MRSVGRLSPDLVPTLILRAFLPALGLSYLPSLICPLVHPFIHSLVRSVRSLVNFFPTVVPSSFLYFAPSSAQCGLLRSCS</sequence>